<evidence type="ECO:0000313" key="11">
    <source>
        <dbReference type="EMBL" id="HJC71926.1"/>
    </source>
</evidence>
<evidence type="ECO:0000256" key="3">
    <source>
        <dbReference type="ARBA" id="ARBA00022597"/>
    </source>
</evidence>
<keyword evidence="2" id="KW-0813">Transport</keyword>
<keyword evidence="3" id="KW-0762">Sugar transport</keyword>
<evidence type="ECO:0000259" key="10">
    <source>
        <dbReference type="Pfam" id="PF13407"/>
    </source>
</evidence>
<gene>
    <name evidence="11" type="ORF">H9698_03925</name>
</gene>
<dbReference type="SUPFAM" id="SSF53822">
    <property type="entry name" value="Periplasmic binding protein-like I"/>
    <property type="match status" value="1"/>
</dbReference>
<proteinExistence type="predicted"/>
<accession>A0A9D2Q3X6</accession>
<keyword evidence="5" id="KW-0732">Signal</keyword>
<dbReference type="PANTHER" id="PTHR30036:SF2">
    <property type="entry name" value="D-GALACTOSE_METHYL-GALACTOSIDE BINDING PERIPLASMIC PROTEIN MGLB"/>
    <property type="match status" value="1"/>
</dbReference>
<keyword evidence="7" id="KW-0106">Calcium</keyword>
<comment type="subcellular location">
    <subcellularLocation>
        <location evidence="1">Cell envelope</location>
    </subcellularLocation>
</comment>
<evidence type="ECO:0000313" key="12">
    <source>
        <dbReference type="Proteomes" id="UP000823918"/>
    </source>
</evidence>
<dbReference type="EMBL" id="DWWA01000020">
    <property type="protein sequence ID" value="HJC71926.1"/>
    <property type="molecule type" value="Genomic_DNA"/>
</dbReference>
<evidence type="ECO:0000256" key="4">
    <source>
        <dbReference type="ARBA" id="ARBA00022723"/>
    </source>
</evidence>
<evidence type="ECO:0000256" key="7">
    <source>
        <dbReference type="ARBA" id="ARBA00022837"/>
    </source>
</evidence>
<dbReference type="PROSITE" id="PS51257">
    <property type="entry name" value="PROKAR_LIPOPROTEIN"/>
    <property type="match status" value="1"/>
</dbReference>
<dbReference type="InterPro" id="IPR050555">
    <property type="entry name" value="Bact_Solute-Bind_Prot2"/>
</dbReference>
<dbReference type="Gene3D" id="3.40.50.2300">
    <property type="match status" value="2"/>
</dbReference>
<dbReference type="InterPro" id="IPR028082">
    <property type="entry name" value="Peripla_BP_I"/>
</dbReference>
<evidence type="ECO:0000256" key="2">
    <source>
        <dbReference type="ARBA" id="ARBA00022448"/>
    </source>
</evidence>
<dbReference type="GO" id="GO:0030246">
    <property type="term" value="F:carbohydrate binding"/>
    <property type="evidence" value="ECO:0007669"/>
    <property type="project" value="InterPro"/>
</dbReference>
<evidence type="ECO:0000256" key="5">
    <source>
        <dbReference type="ARBA" id="ARBA00022729"/>
    </source>
</evidence>
<dbReference type="AlphaFoldDB" id="A0A9D2Q3X6"/>
<evidence type="ECO:0000256" key="8">
    <source>
        <dbReference type="ARBA" id="ARBA00034323"/>
    </source>
</evidence>
<protein>
    <recommendedName>
        <fullName evidence="9">D-galactose/methyl-galactoside binding periplasmic protein MglB</fullName>
    </recommendedName>
</protein>
<evidence type="ECO:0000256" key="9">
    <source>
        <dbReference type="ARBA" id="ARBA00034344"/>
    </source>
</evidence>
<dbReference type="Proteomes" id="UP000823918">
    <property type="component" value="Unassembled WGS sequence"/>
</dbReference>
<dbReference type="PANTHER" id="PTHR30036">
    <property type="entry name" value="D-XYLOSE-BINDING PERIPLASMIC PROTEIN"/>
    <property type="match status" value="1"/>
</dbReference>
<feature type="domain" description="Periplasmic binding protein" evidence="10">
    <location>
        <begin position="40"/>
        <end position="310"/>
    </location>
</feature>
<name>A0A9D2Q3X6_9FIRM</name>
<comment type="subunit">
    <text evidence="8">The ABC transporter complex is composed of one ATP-binding protein (MglA), two transmembrane proteins (MglC) and a solute-binding protein (MglB).</text>
</comment>
<dbReference type="CDD" id="cd01539">
    <property type="entry name" value="PBP1_GGBP"/>
    <property type="match status" value="1"/>
</dbReference>
<sequence length="350" mass="38813">MSSAVKSFCSRWTSLLLVLTLSLVLASCSLRQTEPDTIRIGVTVYDEQDTFIASLIQSLQQDAQQAEVRYGIKINVSVADGKGNQTTQMEQVDRFIKQGCDVLCVNIVDRTAAAVLIDKAKEAEIPLLFFNREPVEEDLRRWDEVVYVGAKAEQSGVLQGRMLVEAWQDDTERWDKNGDGVLQYVLLEGEPGHQDALLRTEYAAKSMTAEGLSAQKLAGDTANWNRGQAASKMRLWLDQYGDAIEAVISNNDDMALGAIDAFLEKEMEVPLVVGVDATKQALDAIEQGTLYGTVHNDADGIAKALLDLCLTYSGILEDSQAPHLEKGHYLWFSYQEVTAKNIDEWRQSLN</sequence>
<evidence type="ECO:0000256" key="6">
    <source>
        <dbReference type="ARBA" id="ARBA00022764"/>
    </source>
</evidence>
<dbReference type="InterPro" id="IPR025997">
    <property type="entry name" value="SBP_2_dom"/>
</dbReference>
<reference evidence="11" key="2">
    <citation type="submission" date="2021-04" db="EMBL/GenBank/DDBJ databases">
        <authorList>
            <person name="Gilroy R."/>
        </authorList>
    </citation>
    <scope>NUCLEOTIDE SEQUENCE</scope>
    <source>
        <strain evidence="11">5933</strain>
    </source>
</reference>
<organism evidence="11 12">
    <name type="scientific">Candidatus Ruthenibacterium merdavium</name>
    <dbReference type="NCBI Taxonomy" id="2838752"/>
    <lineage>
        <taxon>Bacteria</taxon>
        <taxon>Bacillati</taxon>
        <taxon>Bacillota</taxon>
        <taxon>Clostridia</taxon>
        <taxon>Eubacteriales</taxon>
        <taxon>Oscillospiraceae</taxon>
        <taxon>Ruthenibacterium</taxon>
    </lineage>
</organism>
<comment type="caution">
    <text evidence="11">The sequence shown here is derived from an EMBL/GenBank/DDBJ whole genome shotgun (WGS) entry which is preliminary data.</text>
</comment>
<evidence type="ECO:0000256" key="1">
    <source>
        <dbReference type="ARBA" id="ARBA00004196"/>
    </source>
</evidence>
<dbReference type="Pfam" id="PF13407">
    <property type="entry name" value="Peripla_BP_4"/>
    <property type="match status" value="1"/>
</dbReference>
<dbReference type="GO" id="GO:0030288">
    <property type="term" value="C:outer membrane-bounded periplasmic space"/>
    <property type="evidence" value="ECO:0007669"/>
    <property type="project" value="TreeGrafter"/>
</dbReference>
<reference evidence="11" key="1">
    <citation type="journal article" date="2021" name="PeerJ">
        <title>Extensive microbial diversity within the chicken gut microbiome revealed by metagenomics and culture.</title>
        <authorList>
            <person name="Gilroy R."/>
            <person name="Ravi A."/>
            <person name="Getino M."/>
            <person name="Pursley I."/>
            <person name="Horton D.L."/>
            <person name="Alikhan N.F."/>
            <person name="Baker D."/>
            <person name="Gharbi K."/>
            <person name="Hall N."/>
            <person name="Watson M."/>
            <person name="Adriaenssens E.M."/>
            <person name="Foster-Nyarko E."/>
            <person name="Jarju S."/>
            <person name="Secka A."/>
            <person name="Antonio M."/>
            <person name="Oren A."/>
            <person name="Chaudhuri R.R."/>
            <person name="La Ragione R."/>
            <person name="Hildebrand F."/>
            <person name="Pallen M.J."/>
        </authorList>
    </citation>
    <scope>NUCLEOTIDE SEQUENCE</scope>
    <source>
        <strain evidence="11">5933</strain>
    </source>
</reference>
<dbReference type="GO" id="GO:0046872">
    <property type="term" value="F:metal ion binding"/>
    <property type="evidence" value="ECO:0007669"/>
    <property type="project" value="UniProtKB-KW"/>
</dbReference>
<keyword evidence="6" id="KW-0574">Periplasm</keyword>
<keyword evidence="4" id="KW-0479">Metal-binding</keyword>
<dbReference type="InterPro" id="IPR044085">
    <property type="entry name" value="MglB-like_PBP1"/>
</dbReference>